<organism evidence="1 2">
    <name type="scientific">Algoriphagus sanaruensis</name>
    <dbReference type="NCBI Taxonomy" id="1727163"/>
    <lineage>
        <taxon>Bacteria</taxon>
        <taxon>Pseudomonadati</taxon>
        <taxon>Bacteroidota</taxon>
        <taxon>Cytophagia</taxon>
        <taxon>Cytophagales</taxon>
        <taxon>Cyclobacteriaceae</taxon>
        <taxon>Algoriphagus</taxon>
    </lineage>
</organism>
<protein>
    <recommendedName>
        <fullName evidence="3">Bacteriocin-protection protein</fullName>
    </recommendedName>
</protein>
<evidence type="ECO:0008006" key="3">
    <source>
        <dbReference type="Google" id="ProtNLM"/>
    </source>
</evidence>
<name>A0A142EMA9_9BACT</name>
<accession>A0A142EMA9</accession>
<keyword evidence="2" id="KW-1185">Reference proteome</keyword>
<gene>
    <name evidence="1" type="ORF">AO498_07535</name>
</gene>
<reference evidence="2" key="1">
    <citation type="submission" date="2015-09" db="EMBL/GenBank/DDBJ databases">
        <title>Complete sequence of Algoriphagus sp. M8-2.</title>
        <authorList>
            <person name="Shintani M."/>
        </authorList>
    </citation>
    <scope>NUCLEOTIDE SEQUENCE [LARGE SCALE GENOMIC DNA]</scope>
    <source>
        <strain evidence="2">M8-2</strain>
    </source>
</reference>
<dbReference type="AlphaFoldDB" id="A0A142EMA9"/>
<dbReference type="RefSeq" id="WP_067545474.1">
    <property type="nucleotide sequence ID" value="NZ_CP012836.1"/>
</dbReference>
<evidence type="ECO:0000313" key="2">
    <source>
        <dbReference type="Proteomes" id="UP000073816"/>
    </source>
</evidence>
<evidence type="ECO:0000313" key="1">
    <source>
        <dbReference type="EMBL" id="AMQ56264.1"/>
    </source>
</evidence>
<dbReference type="KEGG" id="alm:AO498_07535"/>
<reference evidence="1 2" key="2">
    <citation type="journal article" date="2016" name="Genome Announc.">
        <title>Complete Genome Sequence of Algoriphagus sp. Strain M8-2, Isolated from a Brackish Lake.</title>
        <authorList>
            <person name="Muraguchi Y."/>
            <person name="Kushimoto K."/>
            <person name="Ohtsubo Y."/>
            <person name="Suzuki T."/>
            <person name="Dohra H."/>
            <person name="Kimbara K."/>
            <person name="Shintani M."/>
        </authorList>
    </citation>
    <scope>NUCLEOTIDE SEQUENCE [LARGE SCALE GENOMIC DNA]</scope>
    <source>
        <strain evidence="1 2">M8-2</strain>
    </source>
</reference>
<dbReference type="EMBL" id="CP012836">
    <property type="protein sequence ID" value="AMQ56264.1"/>
    <property type="molecule type" value="Genomic_DNA"/>
</dbReference>
<dbReference type="STRING" id="1727163.AO498_07535"/>
<sequence length="192" mass="22707">MIQTDNFQKVEVTSQEELRHWLEQHHQQEESVWLVTYLKAVPEKYLSREEVLDELICFGWIDGIRRKLDERRTMQLISPRRVQHWAKSYKDCAAKLIEMGKMHEVGFRSIEYSKQVGLWDFMEDVDRLEVPQDLQDGLEKVPGASDFFHRINDSSKRFVLCWLKLAKTEKTRKARIQQLAELSGKGEKLKGS</sequence>
<proteinExistence type="predicted"/>
<dbReference type="Pfam" id="PF13376">
    <property type="entry name" value="OmdA"/>
    <property type="match status" value="1"/>
</dbReference>
<dbReference type="Proteomes" id="UP000073816">
    <property type="component" value="Chromosome"/>
</dbReference>
<dbReference type="OrthoDB" id="9796999at2"/>
<dbReference type="PATRIC" id="fig|1727163.4.peg.1567"/>